<keyword evidence="3" id="KW-0808">Transferase</keyword>
<feature type="domain" description="2TM" evidence="2">
    <location>
        <begin position="8"/>
        <end position="86"/>
    </location>
</feature>
<keyword evidence="1" id="KW-0472">Membrane</keyword>
<dbReference type="Proteomes" id="UP000234748">
    <property type="component" value="Unassembled WGS sequence"/>
</dbReference>
<sequence length="89" mass="10760">MERNEQYQRAKRRVQNLKAFYLHLTVYIFVNIMLFFINLTSDAGNWWFFYPLCGWGIGLIVHGLSTVVFGRFGSEWEERKIKEYMDKQN</sequence>
<organism evidence="3 4">
    <name type="scientific">Peribacillus deserti</name>
    <dbReference type="NCBI Taxonomy" id="673318"/>
    <lineage>
        <taxon>Bacteria</taxon>
        <taxon>Bacillati</taxon>
        <taxon>Bacillota</taxon>
        <taxon>Bacilli</taxon>
        <taxon>Bacillales</taxon>
        <taxon>Bacillaceae</taxon>
        <taxon>Peribacillus</taxon>
    </lineage>
</organism>
<dbReference type="EMBL" id="PGUY01000042">
    <property type="protein sequence ID" value="PLT29333.1"/>
    <property type="molecule type" value="Genomic_DNA"/>
</dbReference>
<dbReference type="Pfam" id="PF13239">
    <property type="entry name" value="2TM"/>
    <property type="match status" value="1"/>
</dbReference>
<gene>
    <name evidence="3" type="ORF">CUU66_13520</name>
</gene>
<dbReference type="GO" id="GO:0016301">
    <property type="term" value="F:kinase activity"/>
    <property type="evidence" value="ECO:0007669"/>
    <property type="project" value="UniProtKB-KW"/>
</dbReference>
<proteinExistence type="predicted"/>
<keyword evidence="1" id="KW-1133">Transmembrane helix</keyword>
<protein>
    <submittedName>
        <fullName evidence="3">Histidine kinase</fullName>
    </submittedName>
</protein>
<evidence type="ECO:0000313" key="4">
    <source>
        <dbReference type="Proteomes" id="UP000234748"/>
    </source>
</evidence>
<name>A0A2N5M4Y3_9BACI</name>
<reference evidence="3 4" key="1">
    <citation type="submission" date="2017-11" db="EMBL/GenBank/DDBJ databases">
        <title>Comparitive Functional Genomics of Dry Heat Resistant strains isolated from the Viking Spacecraft.</title>
        <authorList>
            <person name="Seuylemezian A."/>
            <person name="Cooper K."/>
            <person name="Vaishampayan P."/>
        </authorList>
    </citation>
    <scope>NUCLEOTIDE SEQUENCE [LARGE SCALE GENOMIC DNA]</scope>
    <source>
        <strain evidence="3 4">V1-29</strain>
    </source>
</reference>
<dbReference type="RefSeq" id="WP_101643046.1">
    <property type="nucleotide sequence ID" value="NZ_PGUY01000042.1"/>
</dbReference>
<dbReference type="InterPro" id="IPR025698">
    <property type="entry name" value="2TM_dom"/>
</dbReference>
<evidence type="ECO:0000313" key="3">
    <source>
        <dbReference type="EMBL" id="PLT29333.1"/>
    </source>
</evidence>
<feature type="transmembrane region" description="Helical" evidence="1">
    <location>
        <begin position="20"/>
        <end position="41"/>
    </location>
</feature>
<keyword evidence="1" id="KW-0812">Transmembrane</keyword>
<dbReference type="AlphaFoldDB" id="A0A2N5M4Y3"/>
<feature type="transmembrane region" description="Helical" evidence="1">
    <location>
        <begin position="47"/>
        <end position="72"/>
    </location>
</feature>
<evidence type="ECO:0000256" key="1">
    <source>
        <dbReference type="SAM" id="Phobius"/>
    </source>
</evidence>
<accession>A0A2N5M4Y3</accession>
<keyword evidence="4" id="KW-1185">Reference proteome</keyword>
<keyword evidence="3" id="KW-0418">Kinase</keyword>
<evidence type="ECO:0000259" key="2">
    <source>
        <dbReference type="Pfam" id="PF13239"/>
    </source>
</evidence>
<dbReference type="OrthoDB" id="8965954at2"/>
<comment type="caution">
    <text evidence="3">The sequence shown here is derived from an EMBL/GenBank/DDBJ whole genome shotgun (WGS) entry which is preliminary data.</text>
</comment>